<evidence type="ECO:0008006" key="3">
    <source>
        <dbReference type="Google" id="ProtNLM"/>
    </source>
</evidence>
<proteinExistence type="predicted"/>
<dbReference type="GeneID" id="82527393"/>
<gene>
    <name evidence="1" type="ORF">C5O23_13830</name>
</gene>
<protein>
    <recommendedName>
        <fullName evidence="3">WG repeat-containing protein</fullName>
    </recommendedName>
</protein>
<keyword evidence="2" id="KW-1185">Reference proteome</keyword>
<comment type="caution">
    <text evidence="1">The sequence shown here is derived from an EMBL/GenBank/DDBJ whole genome shotgun (WGS) entry which is preliminary data.</text>
</comment>
<dbReference type="RefSeq" id="WP_107033500.1">
    <property type="nucleotide sequence ID" value="NZ_PUEC01000058.1"/>
</dbReference>
<dbReference type="Proteomes" id="UP000244905">
    <property type="component" value="Unassembled WGS sequence"/>
</dbReference>
<sequence length="382" mass="43203">MTLHGAISKILNGDNSNELSPIQIYNMLSDFGVFSDFPLLKLATKSALEFGLWQLVTSRFKNSESDRIRLKLINSGFSDNVADSIITSVHIVQEDIRHHIIVDERLVDGVCLRNNQQGWYYETQAGVSLTPAYVGISVITADGLYAAASSLRPFNRDYDEDTQIGAKRWEYDKVGDVIPSHPIHPGCEPVNVARAFVCMVDGKVFPLSRKDSTTCNSTVHTGNMVPDKWRLYNFDNKPLSKEYSEIFLCYSTVNIKNRHHTLSQYYAKFQKEGFLLVKNGYKSGKPAYGIITLSGQEVVPTQYSRIEITDVGFTLAYPGNIHILPYCVFSDRCGNELERIYECEWVSKVQDGYLFKKNDSLGMLNNDKKEIIPPKSLFKNDC</sequence>
<organism evidence="1 2">
    <name type="scientific">Duncaniella muris</name>
    <dbReference type="NCBI Taxonomy" id="2094150"/>
    <lineage>
        <taxon>Bacteria</taxon>
        <taxon>Pseudomonadati</taxon>
        <taxon>Bacteroidota</taxon>
        <taxon>Bacteroidia</taxon>
        <taxon>Bacteroidales</taxon>
        <taxon>Muribaculaceae</taxon>
        <taxon>Duncaniella</taxon>
    </lineage>
</organism>
<dbReference type="EMBL" id="PUEC01000058">
    <property type="protein sequence ID" value="PWB00098.1"/>
    <property type="molecule type" value="Genomic_DNA"/>
</dbReference>
<evidence type="ECO:0000313" key="2">
    <source>
        <dbReference type="Proteomes" id="UP000244905"/>
    </source>
</evidence>
<dbReference type="AlphaFoldDB" id="A0A2V1IHJ7"/>
<name>A0A2V1IHJ7_9BACT</name>
<reference evidence="2" key="1">
    <citation type="submission" date="2018-02" db="EMBL/GenBank/DDBJ databases">
        <authorList>
            <person name="Clavel T."/>
            <person name="Strowig T."/>
        </authorList>
    </citation>
    <scope>NUCLEOTIDE SEQUENCE [LARGE SCALE GENOMIC DNA]</scope>
    <source>
        <strain evidence="2">DSM 103720</strain>
    </source>
</reference>
<evidence type="ECO:0000313" key="1">
    <source>
        <dbReference type="EMBL" id="PWB00098.1"/>
    </source>
</evidence>
<accession>A0A2V1IHJ7</accession>